<reference evidence="1" key="1">
    <citation type="submission" date="2022-05" db="EMBL/GenBank/DDBJ databases">
        <title>Comparative genomics of Staphylococcus equorum isolates.</title>
        <authorList>
            <person name="Luelf R.H."/>
        </authorList>
    </citation>
    <scope>NUCLEOTIDE SEQUENCE</scope>
    <source>
        <strain evidence="1">TMW 2.2497</strain>
    </source>
</reference>
<comment type="caution">
    <text evidence="1">The sequence shown here is derived from an EMBL/GenBank/DDBJ whole genome shotgun (WGS) entry which is preliminary data.</text>
</comment>
<proteinExistence type="predicted"/>
<accession>A0A9X4L4Y5</accession>
<gene>
    <name evidence="1" type="ORF">M4L89_11560</name>
</gene>
<dbReference type="Proteomes" id="UP001152422">
    <property type="component" value="Unassembled WGS sequence"/>
</dbReference>
<evidence type="ECO:0000313" key="1">
    <source>
        <dbReference type="EMBL" id="MDG0846861.1"/>
    </source>
</evidence>
<dbReference type="AlphaFoldDB" id="A0A9X4L4Y5"/>
<evidence type="ECO:0000313" key="2">
    <source>
        <dbReference type="Proteomes" id="UP001152422"/>
    </source>
</evidence>
<dbReference type="EMBL" id="JAMBQA010000006">
    <property type="protein sequence ID" value="MDG0846861.1"/>
    <property type="molecule type" value="Genomic_DNA"/>
</dbReference>
<sequence>MAFGTLLLVNYIKQEHSTDLSKLSINRVKIGSEINIDEYVEQDEVILKSIIFI</sequence>
<protein>
    <submittedName>
        <fullName evidence="1">Uncharacterized protein</fullName>
    </submittedName>
</protein>
<dbReference type="RefSeq" id="WP_277583474.1">
    <property type="nucleotide sequence ID" value="NZ_JAMBPY010000006.1"/>
</dbReference>
<name>A0A9X4L4Y5_9STAP</name>
<keyword evidence="2" id="KW-1185">Reference proteome</keyword>
<organism evidence="1 2">
    <name type="scientific">Staphylococcus equorum</name>
    <dbReference type="NCBI Taxonomy" id="246432"/>
    <lineage>
        <taxon>Bacteria</taxon>
        <taxon>Bacillati</taxon>
        <taxon>Bacillota</taxon>
        <taxon>Bacilli</taxon>
        <taxon>Bacillales</taxon>
        <taxon>Staphylococcaceae</taxon>
        <taxon>Staphylococcus</taxon>
    </lineage>
</organism>